<dbReference type="InterPro" id="IPR005149">
    <property type="entry name" value="Tscrpt_reg_PadR_N"/>
</dbReference>
<dbReference type="NCBIfam" id="TIGR03433">
    <property type="entry name" value="padR_acidobact"/>
    <property type="match status" value="1"/>
</dbReference>
<dbReference type="InterPro" id="IPR017799">
    <property type="entry name" value="Tscrpt_reg_PadR_acidobac-type"/>
</dbReference>
<dbReference type="InterPro" id="IPR036388">
    <property type="entry name" value="WH-like_DNA-bd_sf"/>
</dbReference>
<evidence type="ECO:0000259" key="1">
    <source>
        <dbReference type="Pfam" id="PF03551"/>
    </source>
</evidence>
<reference evidence="2 3" key="1">
    <citation type="submission" date="2020-01" db="EMBL/GenBank/DDBJ databases">
        <title>Genomes assembled from Gulf of Kutch pelagic sediment metagenomes.</title>
        <authorList>
            <person name="Chandrashekar M."/>
            <person name="Mahajan M.S."/>
            <person name="Dave K.J."/>
            <person name="Vatsa P."/>
            <person name="Nathani N.M."/>
        </authorList>
    </citation>
    <scope>NUCLEOTIDE SEQUENCE [LARGE SCALE GENOMIC DNA]</scope>
    <source>
        <strain evidence="2">KS3-K002</strain>
    </source>
</reference>
<organism evidence="2 3">
    <name type="scientific">Candidatus Kutchimonas denitrificans</name>
    <dbReference type="NCBI Taxonomy" id="3056748"/>
    <lineage>
        <taxon>Bacteria</taxon>
        <taxon>Pseudomonadati</taxon>
        <taxon>Gemmatimonadota</taxon>
        <taxon>Gemmatimonadia</taxon>
        <taxon>Candidatus Palauibacterales</taxon>
        <taxon>Candidatus Palauibacteraceae</taxon>
        <taxon>Candidatus Kutchimonas</taxon>
    </lineage>
</organism>
<dbReference type="PANTHER" id="PTHR33169:SF14">
    <property type="entry name" value="TRANSCRIPTIONAL REGULATOR RV3488"/>
    <property type="match status" value="1"/>
</dbReference>
<name>A0AAE5CAQ4_9BACT</name>
<evidence type="ECO:0000313" key="3">
    <source>
        <dbReference type="Proteomes" id="UP000702544"/>
    </source>
</evidence>
<dbReference type="Pfam" id="PF03551">
    <property type="entry name" value="PadR"/>
    <property type="match status" value="1"/>
</dbReference>
<dbReference type="Proteomes" id="UP000702544">
    <property type="component" value="Unassembled WGS sequence"/>
</dbReference>
<evidence type="ECO:0000313" key="2">
    <source>
        <dbReference type="EMBL" id="NIR73593.1"/>
    </source>
</evidence>
<proteinExistence type="predicted"/>
<dbReference type="Gene3D" id="1.10.10.10">
    <property type="entry name" value="Winged helix-like DNA-binding domain superfamily/Winged helix DNA-binding domain"/>
    <property type="match status" value="1"/>
</dbReference>
<dbReference type="EMBL" id="JAACAK010000002">
    <property type="protein sequence ID" value="NIR73593.1"/>
    <property type="molecule type" value="Genomic_DNA"/>
</dbReference>
<dbReference type="PANTHER" id="PTHR33169">
    <property type="entry name" value="PADR-FAMILY TRANSCRIPTIONAL REGULATOR"/>
    <property type="match status" value="1"/>
</dbReference>
<dbReference type="InterPro" id="IPR036390">
    <property type="entry name" value="WH_DNA-bd_sf"/>
</dbReference>
<sequence>MLISKELLPGTLDMLILKALSLGPNHGYGVLLRIEETSEGLLSLEQGSLYPALNRLEHEGLIASKWGTSENNRRAKFYRLTRKGKKRLEHETYRWTELIRAVSNVLNTLPSEA</sequence>
<feature type="domain" description="Transcription regulator PadR N-terminal" evidence="1">
    <location>
        <begin position="16"/>
        <end position="89"/>
    </location>
</feature>
<comment type="caution">
    <text evidence="2">The sequence shown here is derived from an EMBL/GenBank/DDBJ whole genome shotgun (WGS) entry which is preliminary data.</text>
</comment>
<protein>
    <submittedName>
        <fullName evidence="2">PadR family transcriptional regulator</fullName>
    </submittedName>
</protein>
<accession>A0AAE5CAQ4</accession>
<dbReference type="InterPro" id="IPR052509">
    <property type="entry name" value="Metal_resp_DNA-bind_regulator"/>
</dbReference>
<dbReference type="SUPFAM" id="SSF46785">
    <property type="entry name" value="Winged helix' DNA-binding domain"/>
    <property type="match status" value="1"/>
</dbReference>
<dbReference type="AlphaFoldDB" id="A0AAE5CAQ4"/>
<gene>
    <name evidence="2" type="ORF">GWO12_00535</name>
</gene>